<evidence type="ECO:0000313" key="1">
    <source>
        <dbReference type="EMBL" id="RHF82460.1"/>
    </source>
</evidence>
<name>A0A414QP19_9FIRM</name>
<comment type="caution">
    <text evidence="1">The sequence shown here is derived from an EMBL/GenBank/DDBJ whole genome shotgun (WGS) entry which is preliminary data.</text>
</comment>
<gene>
    <name evidence="1" type="ORF">DW654_13155</name>
</gene>
<accession>A0A414QP19</accession>
<reference evidence="1 2" key="1">
    <citation type="submission" date="2018-08" db="EMBL/GenBank/DDBJ databases">
        <title>A genome reference for cultivated species of the human gut microbiota.</title>
        <authorList>
            <person name="Zou Y."/>
            <person name="Xue W."/>
            <person name="Luo G."/>
        </authorList>
    </citation>
    <scope>NUCLEOTIDE SEQUENCE [LARGE SCALE GENOMIC DNA]</scope>
    <source>
        <strain evidence="1 2">AM23-23AC</strain>
    </source>
</reference>
<dbReference type="EMBL" id="QRHP01000017">
    <property type="protein sequence ID" value="RHF82460.1"/>
    <property type="molecule type" value="Genomic_DNA"/>
</dbReference>
<evidence type="ECO:0000313" key="2">
    <source>
        <dbReference type="Proteomes" id="UP000283701"/>
    </source>
</evidence>
<proteinExistence type="predicted"/>
<protein>
    <submittedName>
        <fullName evidence="1">Uncharacterized protein</fullName>
    </submittedName>
</protein>
<sequence length="64" mass="7407">MSWQIYGKIAEKIVAEELCNDFFCAIFKIEPTSVHFLHGNHQIFISHNRHFVAEKNTVLLICSS</sequence>
<dbReference type="Proteomes" id="UP000283701">
    <property type="component" value="Unassembled WGS sequence"/>
</dbReference>
<organism evidence="1 2">
    <name type="scientific">Roseburia inulinivorans</name>
    <dbReference type="NCBI Taxonomy" id="360807"/>
    <lineage>
        <taxon>Bacteria</taxon>
        <taxon>Bacillati</taxon>
        <taxon>Bacillota</taxon>
        <taxon>Clostridia</taxon>
        <taxon>Lachnospirales</taxon>
        <taxon>Lachnospiraceae</taxon>
        <taxon>Roseburia</taxon>
    </lineage>
</organism>
<dbReference type="AlphaFoldDB" id="A0A414QP19"/>